<comment type="caution">
    <text evidence="3">The sequence shown here is derived from an EMBL/GenBank/DDBJ whole genome shotgun (WGS) entry which is preliminary data.</text>
</comment>
<evidence type="ECO:0000313" key="4">
    <source>
        <dbReference type="Proteomes" id="UP000483820"/>
    </source>
</evidence>
<feature type="region of interest" description="Disordered" evidence="1">
    <location>
        <begin position="1"/>
        <end position="39"/>
    </location>
</feature>
<keyword evidence="2" id="KW-0472">Membrane</keyword>
<evidence type="ECO:0000256" key="2">
    <source>
        <dbReference type="SAM" id="Phobius"/>
    </source>
</evidence>
<accession>A0A6A5FVK1</accession>
<gene>
    <name evidence="3" type="ORF">GCK72_023002</name>
</gene>
<evidence type="ECO:0000313" key="3">
    <source>
        <dbReference type="EMBL" id="KAF1746545.1"/>
    </source>
</evidence>
<dbReference type="AlphaFoldDB" id="A0A6A5FVK1"/>
<proteinExistence type="predicted"/>
<dbReference type="Proteomes" id="UP000483820">
    <property type="component" value="Chromosome X"/>
</dbReference>
<keyword evidence="2" id="KW-0812">Transmembrane</keyword>
<name>A0A6A5FVK1_CAERE</name>
<dbReference type="EMBL" id="WUAV01000006">
    <property type="protein sequence ID" value="KAF1746545.1"/>
    <property type="molecule type" value="Genomic_DNA"/>
</dbReference>
<dbReference type="GeneID" id="78777621"/>
<feature type="transmembrane region" description="Helical" evidence="2">
    <location>
        <begin position="47"/>
        <end position="66"/>
    </location>
</feature>
<sequence length="103" mass="11268">MTSLRDDVNIEMGEMGAQNRAPPENGELQDQQETDHLPNNDEGGFSLIAKIGFIIVFFIFCAVVSFELKLVFGIVKAVVIGEYRKFTHSGDDSTVSSNLTQAG</sequence>
<dbReference type="KEGG" id="crq:GCK72_023002"/>
<reference evidence="3 4" key="1">
    <citation type="submission" date="2019-12" db="EMBL/GenBank/DDBJ databases">
        <title>Chromosome-level assembly of the Caenorhabditis remanei genome.</title>
        <authorList>
            <person name="Teterina A.A."/>
            <person name="Willis J.H."/>
            <person name="Phillips P.C."/>
        </authorList>
    </citation>
    <scope>NUCLEOTIDE SEQUENCE [LARGE SCALE GENOMIC DNA]</scope>
    <source>
        <strain evidence="3 4">PX506</strain>
        <tissue evidence="3">Whole organism</tissue>
    </source>
</reference>
<keyword evidence="2" id="KW-1133">Transmembrane helix</keyword>
<evidence type="ECO:0000256" key="1">
    <source>
        <dbReference type="SAM" id="MobiDB-lite"/>
    </source>
</evidence>
<protein>
    <submittedName>
        <fullName evidence="3">Uncharacterized protein</fullName>
    </submittedName>
</protein>
<dbReference type="RefSeq" id="XP_053578741.1">
    <property type="nucleotide sequence ID" value="XM_053735175.1"/>
</dbReference>
<dbReference type="CTD" id="78777621"/>
<organism evidence="3 4">
    <name type="scientific">Caenorhabditis remanei</name>
    <name type="common">Caenorhabditis vulgaris</name>
    <dbReference type="NCBI Taxonomy" id="31234"/>
    <lineage>
        <taxon>Eukaryota</taxon>
        <taxon>Metazoa</taxon>
        <taxon>Ecdysozoa</taxon>
        <taxon>Nematoda</taxon>
        <taxon>Chromadorea</taxon>
        <taxon>Rhabditida</taxon>
        <taxon>Rhabditina</taxon>
        <taxon>Rhabditomorpha</taxon>
        <taxon>Rhabditoidea</taxon>
        <taxon>Rhabditidae</taxon>
        <taxon>Peloderinae</taxon>
        <taxon>Caenorhabditis</taxon>
    </lineage>
</organism>